<protein>
    <recommendedName>
        <fullName evidence="4">Secreted protein</fullName>
    </recommendedName>
</protein>
<accession>A0ABR1KFJ7</accession>
<gene>
    <name evidence="2" type="ORF">IWZ03DRAFT_241996</name>
</gene>
<sequence length="172" mass="18670">MGATTALAGIVAAGSSARLSPPQLLAGRSRGQGWITGRLAIFFLLAVRLQKHTWQLAKIEMNKGRGDGASNCDGPRFCSRRATHLTAASWLKISIPKTTHVSSTAREAPGNGRFKTCRALGGSRNLPGFSRAVQLPRRPELEPEKAERTKRETWPRHDKCQGATEHGGGWHP</sequence>
<evidence type="ECO:0008006" key="4">
    <source>
        <dbReference type="Google" id="ProtNLM"/>
    </source>
</evidence>
<dbReference type="EMBL" id="JBBPHU010000009">
    <property type="protein sequence ID" value="KAK7513819.1"/>
    <property type="molecule type" value="Genomic_DNA"/>
</dbReference>
<proteinExistence type="predicted"/>
<organism evidence="2 3">
    <name type="scientific">Phyllosticta citriasiana</name>
    <dbReference type="NCBI Taxonomy" id="595635"/>
    <lineage>
        <taxon>Eukaryota</taxon>
        <taxon>Fungi</taxon>
        <taxon>Dikarya</taxon>
        <taxon>Ascomycota</taxon>
        <taxon>Pezizomycotina</taxon>
        <taxon>Dothideomycetes</taxon>
        <taxon>Dothideomycetes incertae sedis</taxon>
        <taxon>Botryosphaeriales</taxon>
        <taxon>Phyllostictaceae</taxon>
        <taxon>Phyllosticta</taxon>
    </lineage>
</organism>
<keyword evidence="3" id="KW-1185">Reference proteome</keyword>
<reference evidence="2 3" key="1">
    <citation type="submission" date="2024-04" db="EMBL/GenBank/DDBJ databases">
        <title>Phyllosticta paracitricarpa is synonymous to the EU quarantine fungus P. citricarpa based on phylogenomic analyses.</title>
        <authorList>
            <consortium name="Lawrence Berkeley National Laboratory"/>
            <person name="Van Ingen-Buijs V.A."/>
            <person name="Van Westerhoven A.C."/>
            <person name="Haridas S."/>
            <person name="Skiadas P."/>
            <person name="Martin F."/>
            <person name="Groenewald J.Z."/>
            <person name="Crous P.W."/>
            <person name="Seidl M.F."/>
        </authorList>
    </citation>
    <scope>NUCLEOTIDE SEQUENCE [LARGE SCALE GENOMIC DNA]</scope>
    <source>
        <strain evidence="2 3">CBS 123371</strain>
    </source>
</reference>
<dbReference type="Proteomes" id="UP001363622">
    <property type="component" value="Unassembled WGS sequence"/>
</dbReference>
<name>A0ABR1KFJ7_9PEZI</name>
<evidence type="ECO:0000313" key="2">
    <source>
        <dbReference type="EMBL" id="KAK7513819.1"/>
    </source>
</evidence>
<comment type="caution">
    <text evidence="2">The sequence shown here is derived from an EMBL/GenBank/DDBJ whole genome shotgun (WGS) entry which is preliminary data.</text>
</comment>
<feature type="region of interest" description="Disordered" evidence="1">
    <location>
        <begin position="136"/>
        <end position="172"/>
    </location>
</feature>
<evidence type="ECO:0000256" key="1">
    <source>
        <dbReference type="SAM" id="MobiDB-lite"/>
    </source>
</evidence>
<feature type="compositionally biased region" description="Basic and acidic residues" evidence="1">
    <location>
        <begin position="137"/>
        <end position="160"/>
    </location>
</feature>
<evidence type="ECO:0000313" key="3">
    <source>
        <dbReference type="Proteomes" id="UP001363622"/>
    </source>
</evidence>